<gene>
    <name evidence="7" type="ORF">ABMA28_008058</name>
</gene>
<keyword evidence="5 6" id="KW-0472">Membrane</keyword>
<name>A0ABD0SFV6_LOXSC</name>
<sequence length="273" mass="31613">MKYSTSPAPSLNNYPRSTSPLPAPANYQATTASAAVKRYKYLRRLFKFNQMDFEFAAWQMVYLFVAPQKVFRNFNYRKHTKSQFARDDPAFLVLLCIWLFLSSICFALGMGLSWTQVVLFVLFVVFVDFIGAGILVSTIFWYISNKYLRRDPDGPDVEWGYAFDVHINAFFPPLSLLHCFQIVLFNGLLNHDGFLSCLVSNSFWLASIIYYLYITFLGYSNYGKLANNDIPMLQNVRAFLLPLPVLVLLYFGTLLAGWNLSHMLMTFYHYRVL</sequence>
<dbReference type="PANTHER" id="PTHR12841">
    <property type="entry name" value="PROTEIN UNC-50 HOMOLOG"/>
    <property type="match status" value="1"/>
</dbReference>
<dbReference type="Pfam" id="PF05216">
    <property type="entry name" value="UNC-50"/>
    <property type="match status" value="1"/>
</dbReference>
<dbReference type="GO" id="GO:0016020">
    <property type="term" value="C:membrane"/>
    <property type="evidence" value="ECO:0007669"/>
    <property type="project" value="UniProtKB-SubCell"/>
</dbReference>
<proteinExistence type="inferred from homology"/>
<dbReference type="Proteomes" id="UP001549921">
    <property type="component" value="Unassembled WGS sequence"/>
</dbReference>
<dbReference type="EMBL" id="JBEDNZ010000021">
    <property type="protein sequence ID" value="KAL0818726.1"/>
    <property type="molecule type" value="Genomic_DNA"/>
</dbReference>
<evidence type="ECO:0000256" key="1">
    <source>
        <dbReference type="ARBA" id="ARBA00004141"/>
    </source>
</evidence>
<evidence type="ECO:0000256" key="3">
    <source>
        <dbReference type="ARBA" id="ARBA00022692"/>
    </source>
</evidence>
<evidence type="ECO:0000313" key="8">
    <source>
        <dbReference type="Proteomes" id="UP001549921"/>
    </source>
</evidence>
<dbReference type="PANTHER" id="PTHR12841:SF6">
    <property type="entry name" value="PROTEIN UNC-50 HOMOLOG"/>
    <property type="match status" value="1"/>
</dbReference>
<evidence type="ECO:0000256" key="4">
    <source>
        <dbReference type="ARBA" id="ARBA00022989"/>
    </source>
</evidence>
<comment type="caution">
    <text evidence="7">The sequence shown here is derived from an EMBL/GenBank/DDBJ whole genome shotgun (WGS) entry which is preliminary data.</text>
</comment>
<dbReference type="AlphaFoldDB" id="A0ABD0SFV6"/>
<evidence type="ECO:0000313" key="7">
    <source>
        <dbReference type="EMBL" id="KAL0818726.1"/>
    </source>
</evidence>
<evidence type="ECO:0000256" key="5">
    <source>
        <dbReference type="ARBA" id="ARBA00023136"/>
    </source>
</evidence>
<feature type="transmembrane region" description="Helical" evidence="6">
    <location>
        <begin position="117"/>
        <end position="143"/>
    </location>
</feature>
<dbReference type="InterPro" id="IPR007881">
    <property type="entry name" value="UNC-50"/>
</dbReference>
<protein>
    <recommendedName>
        <fullName evidence="9">Protein unc-50 homolog</fullName>
    </recommendedName>
</protein>
<feature type="transmembrane region" description="Helical" evidence="6">
    <location>
        <begin position="201"/>
        <end position="219"/>
    </location>
</feature>
<feature type="transmembrane region" description="Helical" evidence="6">
    <location>
        <begin position="91"/>
        <end position="110"/>
    </location>
</feature>
<evidence type="ECO:0000256" key="6">
    <source>
        <dbReference type="SAM" id="Phobius"/>
    </source>
</evidence>
<evidence type="ECO:0000256" key="2">
    <source>
        <dbReference type="ARBA" id="ARBA00006293"/>
    </source>
</evidence>
<accession>A0ABD0SFV6</accession>
<feature type="transmembrane region" description="Helical" evidence="6">
    <location>
        <begin position="169"/>
        <end position="189"/>
    </location>
</feature>
<reference evidence="7 8" key="1">
    <citation type="submission" date="2024-06" db="EMBL/GenBank/DDBJ databases">
        <title>A chromosome-level genome assembly of beet webworm, Loxostege sticticalis.</title>
        <authorList>
            <person name="Zhang Y."/>
        </authorList>
    </citation>
    <scope>NUCLEOTIDE SEQUENCE [LARGE SCALE GENOMIC DNA]</scope>
    <source>
        <strain evidence="7">AQ028</strain>
        <tissue evidence="7">Male pupae</tissue>
    </source>
</reference>
<keyword evidence="4 6" id="KW-1133">Transmembrane helix</keyword>
<organism evidence="7 8">
    <name type="scientific">Loxostege sticticalis</name>
    <name type="common">Beet webworm moth</name>
    <dbReference type="NCBI Taxonomy" id="481309"/>
    <lineage>
        <taxon>Eukaryota</taxon>
        <taxon>Metazoa</taxon>
        <taxon>Ecdysozoa</taxon>
        <taxon>Arthropoda</taxon>
        <taxon>Hexapoda</taxon>
        <taxon>Insecta</taxon>
        <taxon>Pterygota</taxon>
        <taxon>Neoptera</taxon>
        <taxon>Endopterygota</taxon>
        <taxon>Lepidoptera</taxon>
        <taxon>Glossata</taxon>
        <taxon>Ditrysia</taxon>
        <taxon>Pyraloidea</taxon>
        <taxon>Crambidae</taxon>
        <taxon>Pyraustinae</taxon>
        <taxon>Loxostege</taxon>
    </lineage>
</organism>
<keyword evidence="3 6" id="KW-0812">Transmembrane</keyword>
<comment type="similarity">
    <text evidence="2">Belongs to the unc-50 family.</text>
</comment>
<feature type="transmembrane region" description="Helical" evidence="6">
    <location>
        <begin position="239"/>
        <end position="261"/>
    </location>
</feature>
<evidence type="ECO:0008006" key="9">
    <source>
        <dbReference type="Google" id="ProtNLM"/>
    </source>
</evidence>
<comment type="subcellular location">
    <subcellularLocation>
        <location evidence="1">Membrane</location>
        <topology evidence="1">Multi-pass membrane protein</topology>
    </subcellularLocation>
</comment>